<gene>
    <name evidence="3" type="ORF">EPR50_G00113740</name>
</gene>
<comment type="caution">
    <text evidence="3">The sequence shown here is derived from an EMBL/GenBank/DDBJ whole genome shotgun (WGS) entry which is preliminary data.</text>
</comment>
<feature type="compositionally biased region" description="Basic and acidic residues" evidence="1">
    <location>
        <begin position="80"/>
        <end position="90"/>
    </location>
</feature>
<name>A0A484CSP1_PERFV</name>
<protein>
    <recommendedName>
        <fullName evidence="2">Ig-like domain-containing protein</fullName>
    </recommendedName>
</protein>
<dbReference type="AlphaFoldDB" id="A0A484CSP1"/>
<evidence type="ECO:0000313" key="3">
    <source>
        <dbReference type="EMBL" id="TDH06476.1"/>
    </source>
</evidence>
<dbReference type="SUPFAM" id="SSF48726">
    <property type="entry name" value="Immunoglobulin"/>
    <property type="match status" value="1"/>
</dbReference>
<dbReference type="EMBL" id="SCKG01000011">
    <property type="protein sequence ID" value="TDH06476.1"/>
    <property type="molecule type" value="Genomic_DNA"/>
</dbReference>
<dbReference type="InterPro" id="IPR036179">
    <property type="entry name" value="Ig-like_dom_sf"/>
</dbReference>
<proteinExistence type="predicted"/>
<accession>A0A484CSP1</accession>
<reference evidence="3 4" key="1">
    <citation type="submission" date="2019-01" db="EMBL/GenBank/DDBJ databases">
        <title>A chromosome-scale genome assembly of the yellow perch, Perca flavescens.</title>
        <authorList>
            <person name="Feron R."/>
            <person name="Morvezen R."/>
            <person name="Bestin A."/>
            <person name="Haffray P."/>
            <person name="Klopp C."/>
            <person name="Zahm M."/>
            <person name="Cabau C."/>
            <person name="Roques C."/>
            <person name="Donnadieu C."/>
            <person name="Bouchez O."/>
            <person name="Christie M."/>
            <person name="Larson W."/>
            <person name="Guiguen Y."/>
        </authorList>
    </citation>
    <scope>NUCLEOTIDE SEQUENCE [LARGE SCALE GENOMIC DNA]</scope>
    <source>
        <strain evidence="3">YP-PL-M2</strain>
        <tissue evidence="3">Blood</tissue>
    </source>
</reference>
<dbReference type="PROSITE" id="PS50835">
    <property type="entry name" value="IG_LIKE"/>
    <property type="match status" value="1"/>
</dbReference>
<dbReference type="InterPro" id="IPR013098">
    <property type="entry name" value="Ig_I-set"/>
</dbReference>
<dbReference type="InterPro" id="IPR013783">
    <property type="entry name" value="Ig-like_fold"/>
</dbReference>
<dbReference type="InterPro" id="IPR007110">
    <property type="entry name" value="Ig-like_dom"/>
</dbReference>
<feature type="region of interest" description="Disordered" evidence="1">
    <location>
        <begin position="30"/>
        <end position="305"/>
    </location>
</feature>
<feature type="compositionally biased region" description="Basic and acidic residues" evidence="1">
    <location>
        <begin position="129"/>
        <end position="144"/>
    </location>
</feature>
<feature type="region of interest" description="Disordered" evidence="1">
    <location>
        <begin position="1"/>
        <end position="20"/>
    </location>
</feature>
<dbReference type="Pfam" id="PF07679">
    <property type="entry name" value="I-set"/>
    <property type="match status" value="1"/>
</dbReference>
<feature type="compositionally biased region" description="Acidic residues" evidence="1">
    <location>
        <begin position="164"/>
        <end position="181"/>
    </location>
</feature>
<dbReference type="Proteomes" id="UP000295070">
    <property type="component" value="Chromosome 11"/>
</dbReference>
<sequence>MRTSWRTRLEDPPAGSWNKVGECSAVSCLSVSGGETDRQRGPAAEDSCRSSPAGGERGGGLEQSSSSSSSSGGRGVSRQEANRQQKKKETQPLLHLPAEEKTKKKKKKEKEEVDQHRAAGPSPGLLTRQRGEDELRQRDAEQLDFRSLLGRRALSAKTTRREGEEEEEGGEEQGGEEEEPSQEASTVPMDFKSNLKGVKAKTEEERKANSPQQVDFRAVLAKKGAAGAAAGNGETPGKKNATNTSSPPPPSSSSSDFRSVLANKKKPASPEKNGDKVAVNNCVDGGIKEEEEEKKKKKSGEEAPEFVEKLSDVTVLDGQRLRLQCRLNAAAAAATAWTLDGKNIKSSKFIVLANEGENEGTCGVKFGGSRGV</sequence>
<feature type="compositionally biased region" description="Low complexity" evidence="1">
    <location>
        <begin position="62"/>
        <end position="71"/>
    </location>
</feature>
<dbReference type="STRING" id="8167.A0A484CSP1"/>
<dbReference type="Gene3D" id="2.60.40.10">
    <property type="entry name" value="Immunoglobulins"/>
    <property type="match status" value="1"/>
</dbReference>
<feature type="domain" description="Ig-like" evidence="2">
    <location>
        <begin position="304"/>
        <end position="372"/>
    </location>
</feature>
<evidence type="ECO:0000256" key="1">
    <source>
        <dbReference type="SAM" id="MobiDB-lite"/>
    </source>
</evidence>
<feature type="compositionally biased region" description="Low complexity" evidence="1">
    <location>
        <begin position="221"/>
        <end position="231"/>
    </location>
</feature>
<keyword evidence="4" id="KW-1185">Reference proteome</keyword>
<organism evidence="3 4">
    <name type="scientific">Perca flavescens</name>
    <name type="common">American yellow perch</name>
    <name type="synonym">Morone flavescens</name>
    <dbReference type="NCBI Taxonomy" id="8167"/>
    <lineage>
        <taxon>Eukaryota</taxon>
        <taxon>Metazoa</taxon>
        <taxon>Chordata</taxon>
        <taxon>Craniata</taxon>
        <taxon>Vertebrata</taxon>
        <taxon>Euteleostomi</taxon>
        <taxon>Actinopterygii</taxon>
        <taxon>Neopterygii</taxon>
        <taxon>Teleostei</taxon>
        <taxon>Neoteleostei</taxon>
        <taxon>Acanthomorphata</taxon>
        <taxon>Eupercaria</taxon>
        <taxon>Perciformes</taxon>
        <taxon>Percoidei</taxon>
        <taxon>Percidae</taxon>
        <taxon>Percinae</taxon>
        <taxon>Perca</taxon>
    </lineage>
</organism>
<evidence type="ECO:0000313" key="4">
    <source>
        <dbReference type="Proteomes" id="UP000295070"/>
    </source>
</evidence>
<evidence type="ECO:0000259" key="2">
    <source>
        <dbReference type="PROSITE" id="PS50835"/>
    </source>
</evidence>